<reference evidence="8" key="1">
    <citation type="journal article" date="2015" name="Proc. Natl. Acad. Sci. U.S.A.">
        <title>Genome sequence of the Asian Tiger mosquito, Aedes albopictus, reveals insights into its biology, genetics, and evolution.</title>
        <authorList>
            <person name="Chen X.G."/>
            <person name="Jiang X."/>
            <person name="Gu J."/>
            <person name="Xu M."/>
            <person name="Wu Y."/>
            <person name="Deng Y."/>
            <person name="Zhang C."/>
            <person name="Bonizzoni M."/>
            <person name="Dermauw W."/>
            <person name="Vontas J."/>
            <person name="Armbruster P."/>
            <person name="Huang X."/>
            <person name="Yang Y."/>
            <person name="Zhang H."/>
            <person name="He W."/>
            <person name="Peng H."/>
            <person name="Liu Y."/>
            <person name="Wu K."/>
            <person name="Chen J."/>
            <person name="Lirakis M."/>
            <person name="Topalis P."/>
            <person name="Van Leeuwen T."/>
            <person name="Hall A.B."/>
            <person name="Jiang X."/>
            <person name="Thorpe C."/>
            <person name="Mueller R.L."/>
            <person name="Sun C."/>
            <person name="Waterhouse R.M."/>
            <person name="Yan G."/>
            <person name="Tu Z.J."/>
            <person name="Fang X."/>
            <person name="James A.A."/>
        </authorList>
    </citation>
    <scope>NUCLEOTIDE SEQUENCE [LARGE SCALE GENOMIC DNA]</scope>
    <source>
        <strain evidence="8">Foshan</strain>
    </source>
</reference>
<feature type="region of interest" description="Disordered" evidence="4">
    <location>
        <begin position="1"/>
        <end position="23"/>
    </location>
</feature>
<evidence type="ECO:0000313" key="7">
    <source>
        <dbReference type="EnsemblMetazoa" id="AALFPA23_005989.P7742"/>
    </source>
</evidence>
<organism evidence="7 8">
    <name type="scientific">Aedes albopictus</name>
    <name type="common">Asian tiger mosquito</name>
    <name type="synonym">Stegomyia albopicta</name>
    <dbReference type="NCBI Taxonomy" id="7160"/>
    <lineage>
        <taxon>Eukaryota</taxon>
        <taxon>Metazoa</taxon>
        <taxon>Ecdysozoa</taxon>
        <taxon>Arthropoda</taxon>
        <taxon>Hexapoda</taxon>
        <taxon>Insecta</taxon>
        <taxon>Pterygota</taxon>
        <taxon>Neoptera</taxon>
        <taxon>Endopterygota</taxon>
        <taxon>Diptera</taxon>
        <taxon>Nematocera</taxon>
        <taxon>Culicoidea</taxon>
        <taxon>Culicidae</taxon>
        <taxon>Culicinae</taxon>
        <taxon>Aedini</taxon>
        <taxon>Aedes</taxon>
        <taxon>Stegomyia</taxon>
    </lineage>
</organism>
<dbReference type="PANTHER" id="PTHR12837">
    <property type="entry name" value="POLY ADP-RIBOSE GLYCOHYDROLASE"/>
    <property type="match status" value="1"/>
</dbReference>
<evidence type="ECO:0000256" key="3">
    <source>
        <dbReference type="ARBA" id="ARBA00022801"/>
    </source>
</evidence>
<dbReference type="InterPro" id="IPR007724">
    <property type="entry name" value="Poly_GlycHdrlase"/>
</dbReference>
<feature type="compositionally biased region" description="Basic and acidic residues" evidence="4">
    <location>
        <begin position="1"/>
        <end position="10"/>
    </location>
</feature>
<dbReference type="InterPro" id="IPR048362">
    <property type="entry name" value="PARG_helical"/>
</dbReference>
<dbReference type="RefSeq" id="XP_019553404.3">
    <property type="nucleotide sequence ID" value="XM_019697859.3"/>
</dbReference>
<dbReference type="PANTHER" id="PTHR12837:SF15">
    <property type="entry name" value="POLY(ADP-RIBOSE) GLYCOHYDROLASE"/>
    <property type="match status" value="1"/>
</dbReference>
<sequence>MDPVETSKSDEAEEFPALEADDDNVDDRAWRGVPMDTIYRGLDRYELRHFAEVRPAEDHLVLYNLPIDVNGTEPPKPRRAYNKWDANHVRLPCSHRSQYPVEQEDGSTTLESRWELVQNALLQPIGNSRELERAILSYNTKYASSWKFKSLHKLFEEDLEEEESAGFFEYTLPKMIRLALLLPDLIPGAIPLLKQGSNKAISLTQQQVACLLANAFLCTFPRRNTQKKKSEYSLFPDINFNRLFQSGGQSVLEKIKCICNYFRRVCSSMPTGVVTFQRRYINPKQFIDWGRCDAIVGRDTVPIHINSEGTIEDQGRGLLQVDFANKYLGGGVLGHGCVQEEIRFVINPELLVSKLFTEALKPQEALVMMGSEQFSEYSGYASSFTFAGDFQDETPRDASGRRECYIVAIDALHFVQSVHQYREELMLRELNKAYVGYYHPLSTPAPGVATGNWGCGAFGGDAHLKAMLQLMVCCVLSRPLVYYTFGDSELRDQFYAMYTFLVDNKVKVCEIWRILKDFRRHNLPPSKLYAYFYQDYYDRKNKPSCFNLKNLRPKERTPEPIAKSAFPENDELNDESLANLMTHLDNEEQPCPSTSNRDSSKDSLSPVTQSPKKPSSRVSLIAELDRNYYTGGPGPAKKLCPSTSPCPVVVENGNGNGNDDTVQVKQDSVLIQIEDETKDRVIVGAVEAIRCEEEIGEFVEVSPPEEARKKQQRRTIGDYFSKSGGK</sequence>
<feature type="domain" description="PARG helical" evidence="6">
    <location>
        <begin position="159"/>
        <end position="278"/>
    </location>
</feature>
<feature type="domain" description="PARG catalytic Macro" evidence="5">
    <location>
        <begin position="301"/>
        <end position="491"/>
    </location>
</feature>
<evidence type="ECO:0000256" key="2">
    <source>
        <dbReference type="ARBA" id="ARBA00012255"/>
    </source>
</evidence>
<evidence type="ECO:0000259" key="6">
    <source>
        <dbReference type="Pfam" id="PF20811"/>
    </source>
</evidence>
<evidence type="ECO:0000256" key="4">
    <source>
        <dbReference type="SAM" id="MobiDB-lite"/>
    </source>
</evidence>
<feature type="region of interest" description="Disordered" evidence="4">
    <location>
        <begin position="586"/>
        <end position="617"/>
    </location>
</feature>
<dbReference type="EnsemblMetazoa" id="AALFPA23_005989.R7742">
    <property type="protein sequence ID" value="AALFPA23_005989.P7742"/>
    <property type="gene ID" value="AALFPA23_005989"/>
</dbReference>
<evidence type="ECO:0000256" key="1">
    <source>
        <dbReference type="ARBA" id="ARBA00009545"/>
    </source>
</evidence>
<dbReference type="GeneID" id="109422962"/>
<proteinExistence type="inferred from homology"/>
<feature type="compositionally biased region" description="Acidic residues" evidence="4">
    <location>
        <begin position="11"/>
        <end position="23"/>
    </location>
</feature>
<reference evidence="7" key="2">
    <citation type="submission" date="2025-05" db="UniProtKB">
        <authorList>
            <consortium name="EnsemblMetazoa"/>
        </authorList>
    </citation>
    <scope>IDENTIFICATION</scope>
    <source>
        <strain evidence="7">Foshan</strain>
    </source>
</reference>
<feature type="compositionally biased region" description="Polar residues" evidence="4">
    <location>
        <begin position="591"/>
        <end position="617"/>
    </location>
</feature>
<feature type="region of interest" description="Disordered" evidence="4">
    <location>
        <begin position="702"/>
        <end position="726"/>
    </location>
</feature>
<evidence type="ECO:0000259" key="5">
    <source>
        <dbReference type="Pfam" id="PF05028"/>
    </source>
</evidence>
<keyword evidence="3" id="KW-0378">Hydrolase</keyword>
<dbReference type="InterPro" id="IPR046372">
    <property type="entry name" value="PARG_cat_C"/>
</dbReference>
<dbReference type="Pfam" id="PF20811">
    <property type="entry name" value="PARG_cat_N"/>
    <property type="match status" value="1"/>
</dbReference>
<keyword evidence="8" id="KW-1185">Reference proteome</keyword>
<comment type="similarity">
    <text evidence="1">Belongs to the poly(ADP-ribose) glycohydrolase family.</text>
</comment>
<accession>A0ABM1Y5S5</accession>
<dbReference type="Pfam" id="PF05028">
    <property type="entry name" value="PARG_cat_C"/>
    <property type="match status" value="1"/>
</dbReference>
<name>A0ABM1Y5S5_AEDAL</name>
<evidence type="ECO:0000313" key="8">
    <source>
        <dbReference type="Proteomes" id="UP000069940"/>
    </source>
</evidence>
<dbReference type="EC" id="3.2.1.143" evidence="2"/>
<protein>
    <recommendedName>
        <fullName evidence="2">poly(ADP-ribose) glycohydrolase</fullName>
        <ecNumber evidence="2">3.2.1.143</ecNumber>
    </recommendedName>
</protein>
<dbReference type="Proteomes" id="UP000069940">
    <property type="component" value="Unassembled WGS sequence"/>
</dbReference>